<dbReference type="GO" id="GO:1903269">
    <property type="term" value="C:ornithine carbamoyltransferase inhibitor complex"/>
    <property type="evidence" value="ECO:0007669"/>
    <property type="project" value="EnsemblFungi"/>
</dbReference>
<evidence type="ECO:0000313" key="13">
    <source>
        <dbReference type="Proteomes" id="UP000095023"/>
    </source>
</evidence>
<keyword evidence="6 10" id="KW-0378">Hydrolase</keyword>
<evidence type="ECO:0000256" key="4">
    <source>
        <dbReference type="ARBA" id="ARBA00022503"/>
    </source>
</evidence>
<dbReference type="Gene3D" id="3.40.800.10">
    <property type="entry name" value="Ureohydrolase domain"/>
    <property type="match status" value="1"/>
</dbReference>
<keyword evidence="5 11" id="KW-0479">Metal-binding</keyword>
<dbReference type="InterPro" id="IPR023696">
    <property type="entry name" value="Ureohydrolase_dom_sf"/>
</dbReference>
<keyword evidence="4 11" id="KW-0056">Arginine metabolism</keyword>
<dbReference type="InterPro" id="IPR020855">
    <property type="entry name" value="Ureohydrolase_Mn_BS"/>
</dbReference>
<dbReference type="GO" id="GO:0005829">
    <property type="term" value="C:cytosol"/>
    <property type="evidence" value="ECO:0007669"/>
    <property type="project" value="EnsemblFungi"/>
</dbReference>
<dbReference type="GO" id="GO:0030145">
    <property type="term" value="F:manganese ion binding"/>
    <property type="evidence" value="ECO:0007669"/>
    <property type="project" value="EnsemblFungi"/>
</dbReference>
<dbReference type="CDD" id="cd09989">
    <property type="entry name" value="Arginase"/>
    <property type="match status" value="1"/>
</dbReference>
<evidence type="ECO:0000256" key="9">
    <source>
        <dbReference type="PROSITE-ProRule" id="PRU00742"/>
    </source>
</evidence>
<protein>
    <recommendedName>
        <fullName evidence="3 11">Arginase</fullName>
        <ecNumber evidence="2 11">3.5.3.1</ecNumber>
    </recommendedName>
</protein>
<keyword evidence="13" id="KW-1185">Reference proteome</keyword>
<dbReference type="OrthoDB" id="9992747at2759"/>
<dbReference type="SUPFAM" id="SSF52768">
    <property type="entry name" value="Arginase/deacetylase"/>
    <property type="match status" value="1"/>
</dbReference>
<dbReference type="GO" id="GO:0005634">
    <property type="term" value="C:nucleus"/>
    <property type="evidence" value="ECO:0007669"/>
    <property type="project" value="TreeGrafter"/>
</dbReference>
<dbReference type="GO" id="GO:0090369">
    <property type="term" value="F:ornithine carbamoyltransferase inhibitor activity"/>
    <property type="evidence" value="ECO:0007669"/>
    <property type="project" value="EnsemblFungi"/>
</dbReference>
<dbReference type="PROSITE" id="PS51409">
    <property type="entry name" value="ARGINASE_2"/>
    <property type="match status" value="1"/>
</dbReference>
<dbReference type="GO" id="GO:0000050">
    <property type="term" value="P:urea cycle"/>
    <property type="evidence" value="ECO:0007669"/>
    <property type="project" value="UniProtKB-UniPathway"/>
</dbReference>
<dbReference type="GO" id="GO:0006525">
    <property type="term" value="P:arginine metabolic process"/>
    <property type="evidence" value="ECO:0007669"/>
    <property type="project" value="UniProtKB-KW"/>
</dbReference>
<keyword evidence="7 11" id="KW-0464">Manganese</keyword>
<dbReference type="InterPro" id="IPR006035">
    <property type="entry name" value="Ureohydrolase"/>
</dbReference>
<dbReference type="Proteomes" id="UP000095023">
    <property type="component" value="Unassembled WGS sequence"/>
</dbReference>
<dbReference type="Pfam" id="PF00491">
    <property type="entry name" value="Arginase"/>
    <property type="match status" value="1"/>
</dbReference>
<dbReference type="GO" id="GO:0004053">
    <property type="term" value="F:arginase activity"/>
    <property type="evidence" value="ECO:0007669"/>
    <property type="project" value="UniProtKB-EC"/>
</dbReference>
<dbReference type="AlphaFoldDB" id="A0A1E4TH23"/>
<gene>
    <name evidence="12" type="ORF">CANCADRAFT_116001</name>
</gene>
<evidence type="ECO:0000256" key="3">
    <source>
        <dbReference type="ARBA" id="ARBA00018123"/>
    </source>
</evidence>
<reference evidence="13" key="1">
    <citation type="submission" date="2016-02" db="EMBL/GenBank/DDBJ databases">
        <title>Comparative genomics of biotechnologically important yeasts.</title>
        <authorList>
            <consortium name="DOE Joint Genome Institute"/>
            <person name="Riley R."/>
            <person name="Haridas S."/>
            <person name="Wolfe K.H."/>
            <person name="Lopes M.R."/>
            <person name="Hittinger C.T."/>
            <person name="Goker M."/>
            <person name="Salamov A."/>
            <person name="Wisecaver J."/>
            <person name="Long T.M."/>
            <person name="Aerts A.L."/>
            <person name="Barry K."/>
            <person name="Choi C."/>
            <person name="Clum A."/>
            <person name="Coughlan A.Y."/>
            <person name="Deshpande S."/>
            <person name="Douglass A.P."/>
            <person name="Hanson S.J."/>
            <person name="Klenk H.-P."/>
            <person name="Labutti K."/>
            <person name="Lapidus A."/>
            <person name="Lindquist E."/>
            <person name="Lipzen A."/>
            <person name="Meier-Kolthoff J.P."/>
            <person name="Ohm R.A."/>
            <person name="Otillar R.P."/>
            <person name="Pangilinan J."/>
            <person name="Peng Y."/>
            <person name="Rokas A."/>
            <person name="Rosa C.A."/>
            <person name="Scheuner C."/>
            <person name="Sibirny A.A."/>
            <person name="Slot J.C."/>
            <person name="Stielow J.B."/>
            <person name="Sun H."/>
            <person name="Kurtzman C.P."/>
            <person name="Blackwell M."/>
            <person name="Jeffries T.W."/>
            <person name="Grigoriev I.V."/>
        </authorList>
    </citation>
    <scope>NUCLEOTIDE SEQUENCE [LARGE SCALE GENOMIC DNA]</scope>
    <source>
        <strain evidence="13">NRRL Y-17796</strain>
    </source>
</reference>
<dbReference type="InterPro" id="IPR014033">
    <property type="entry name" value="Arginase"/>
</dbReference>
<dbReference type="PROSITE" id="PS01053">
    <property type="entry name" value="ARGINASE_1"/>
    <property type="match status" value="1"/>
</dbReference>
<organism evidence="12 13">
    <name type="scientific">Tortispora caseinolytica NRRL Y-17796</name>
    <dbReference type="NCBI Taxonomy" id="767744"/>
    <lineage>
        <taxon>Eukaryota</taxon>
        <taxon>Fungi</taxon>
        <taxon>Dikarya</taxon>
        <taxon>Ascomycota</taxon>
        <taxon>Saccharomycotina</taxon>
        <taxon>Trigonopsidomycetes</taxon>
        <taxon>Trigonopsidales</taxon>
        <taxon>Trigonopsidaceae</taxon>
        <taxon>Tortispora</taxon>
    </lineage>
</organism>
<proteinExistence type="inferred from homology"/>
<dbReference type="GO" id="GO:0090368">
    <property type="term" value="P:regulation of ornithine metabolic process"/>
    <property type="evidence" value="ECO:0007669"/>
    <property type="project" value="EnsemblFungi"/>
</dbReference>
<comment type="cofactor">
    <cofactor evidence="11">
        <name>Mn(2+)</name>
        <dbReference type="ChEBI" id="CHEBI:29035"/>
    </cofactor>
    <text evidence="11">Binds 2 manganese ions per subunit.</text>
</comment>
<dbReference type="PANTHER" id="PTHR43782:SF3">
    <property type="entry name" value="ARGINASE"/>
    <property type="match status" value="1"/>
</dbReference>
<comment type="similarity">
    <text evidence="9 10">Belongs to the arginase family.</text>
</comment>
<dbReference type="GO" id="GO:0008270">
    <property type="term" value="F:zinc ion binding"/>
    <property type="evidence" value="ECO:0007669"/>
    <property type="project" value="EnsemblFungi"/>
</dbReference>
<dbReference type="EMBL" id="KV453842">
    <property type="protein sequence ID" value="ODV91050.1"/>
    <property type="molecule type" value="Genomic_DNA"/>
</dbReference>
<evidence type="ECO:0000313" key="12">
    <source>
        <dbReference type="EMBL" id="ODV91050.1"/>
    </source>
</evidence>
<evidence type="ECO:0000256" key="2">
    <source>
        <dbReference type="ARBA" id="ARBA00012168"/>
    </source>
</evidence>
<evidence type="ECO:0000256" key="6">
    <source>
        <dbReference type="ARBA" id="ARBA00022801"/>
    </source>
</evidence>
<accession>A0A1E4TH23</accession>
<evidence type="ECO:0000256" key="10">
    <source>
        <dbReference type="RuleBase" id="RU003684"/>
    </source>
</evidence>
<sequence length="326" mass="34844">MSYAENFLVKPKFIKNKEITVIAAPFSGGQPRGGVEDGPDHLLKAGLLNQVRNLGWKTVGGSTDTGLTVMSFTKPPNDTDVGKMKQPRYVSNATQTLYKETAKVSKSGALSLLIGGDHSLAIGSVSGVFEAHPDACLLWIDAHADLNTPETTESGNLHGCPVSFLLGLAKSAEMEDSVFRWVKPCLATGRLAYIGLRDLDAGERAFIREYNIAAYTMHHVDKFGIGRVVEMALDRINPDKARPIHLSFDVDALDPIYTPATGTPVRGGLTLREGCYICEAVAETGALVGMDLVETNPALGSTDQAIQETVSAGLSLVRCALGETLL</sequence>
<name>A0A1E4TH23_9ASCO</name>
<comment type="pathway">
    <text evidence="1">Nitrogen metabolism; urea cycle; L-ornithine and urea from L-arginine: step 1/1.</text>
</comment>
<dbReference type="PANTHER" id="PTHR43782">
    <property type="entry name" value="ARGINASE"/>
    <property type="match status" value="1"/>
</dbReference>
<evidence type="ECO:0000256" key="11">
    <source>
        <dbReference type="RuleBase" id="RU361159"/>
    </source>
</evidence>
<evidence type="ECO:0000256" key="7">
    <source>
        <dbReference type="ARBA" id="ARBA00023211"/>
    </source>
</evidence>
<evidence type="ECO:0000256" key="8">
    <source>
        <dbReference type="ARBA" id="ARBA00047391"/>
    </source>
</evidence>
<dbReference type="NCBIfam" id="TIGR01229">
    <property type="entry name" value="rocF_arginase"/>
    <property type="match status" value="1"/>
</dbReference>
<comment type="catalytic activity">
    <reaction evidence="8 11">
        <text>L-arginine + H2O = urea + L-ornithine</text>
        <dbReference type="Rhea" id="RHEA:20569"/>
        <dbReference type="ChEBI" id="CHEBI:15377"/>
        <dbReference type="ChEBI" id="CHEBI:16199"/>
        <dbReference type="ChEBI" id="CHEBI:32682"/>
        <dbReference type="ChEBI" id="CHEBI:46911"/>
        <dbReference type="EC" id="3.5.3.1"/>
    </reaction>
</comment>
<evidence type="ECO:0000256" key="1">
    <source>
        <dbReference type="ARBA" id="ARBA00005098"/>
    </source>
</evidence>
<dbReference type="UniPathway" id="UPA00158">
    <property type="reaction ID" value="UER00270"/>
</dbReference>
<dbReference type="PRINTS" id="PR00116">
    <property type="entry name" value="ARGINASE"/>
</dbReference>
<evidence type="ECO:0000256" key="5">
    <source>
        <dbReference type="ARBA" id="ARBA00022723"/>
    </source>
</evidence>
<dbReference type="FunFam" id="3.40.800.10:FF:000012">
    <property type="entry name" value="Arginase"/>
    <property type="match status" value="1"/>
</dbReference>
<dbReference type="EC" id="3.5.3.1" evidence="2 11"/>